<dbReference type="Proteomes" id="UP000792457">
    <property type="component" value="Unassembled WGS sequence"/>
</dbReference>
<dbReference type="InterPro" id="IPR028055">
    <property type="entry name" value="YidC/Oxa/ALB_C"/>
</dbReference>
<evidence type="ECO:0000256" key="9">
    <source>
        <dbReference type="RuleBase" id="RU003945"/>
    </source>
</evidence>
<dbReference type="PANTHER" id="PTHR12428:SF66">
    <property type="entry name" value="MITOCHONDRIAL INNER MEMBRANE PROTEIN OXA1L"/>
    <property type="match status" value="1"/>
</dbReference>
<keyword evidence="4" id="KW-0999">Mitochondrion inner membrane</keyword>
<feature type="transmembrane region" description="Helical" evidence="11">
    <location>
        <begin position="314"/>
        <end position="336"/>
    </location>
</feature>
<dbReference type="NCBIfam" id="TIGR03592">
    <property type="entry name" value="yidC_oxa1_cterm"/>
    <property type="match status" value="1"/>
</dbReference>
<keyword evidence="3 9" id="KW-0812">Transmembrane</keyword>
<feature type="region of interest" description="Disordered" evidence="10">
    <location>
        <begin position="89"/>
        <end position="142"/>
    </location>
</feature>
<keyword evidence="6 11" id="KW-1133">Transmembrane helix</keyword>
<evidence type="ECO:0000259" key="12">
    <source>
        <dbReference type="Pfam" id="PF02096"/>
    </source>
</evidence>
<keyword evidence="5" id="KW-0809">Transit peptide</keyword>
<evidence type="ECO:0000256" key="6">
    <source>
        <dbReference type="ARBA" id="ARBA00022989"/>
    </source>
</evidence>
<evidence type="ECO:0000313" key="13">
    <source>
        <dbReference type="EMBL" id="KAG8235617.1"/>
    </source>
</evidence>
<evidence type="ECO:0000256" key="7">
    <source>
        <dbReference type="ARBA" id="ARBA00023128"/>
    </source>
</evidence>
<evidence type="ECO:0000256" key="10">
    <source>
        <dbReference type="SAM" id="MobiDB-lite"/>
    </source>
</evidence>
<feature type="region of interest" description="Disordered" evidence="10">
    <location>
        <begin position="449"/>
        <end position="478"/>
    </location>
</feature>
<keyword evidence="8 11" id="KW-0472">Membrane</keyword>
<feature type="transmembrane region" description="Helical" evidence="11">
    <location>
        <begin position="192"/>
        <end position="214"/>
    </location>
</feature>
<dbReference type="GO" id="GO:0005743">
    <property type="term" value="C:mitochondrial inner membrane"/>
    <property type="evidence" value="ECO:0007669"/>
    <property type="project" value="UniProtKB-SubCell"/>
</dbReference>
<dbReference type="CDD" id="cd20069">
    <property type="entry name" value="5TM_Oxa1-like"/>
    <property type="match status" value="1"/>
</dbReference>
<name>A0A8K0KJC1_LADFU</name>
<dbReference type="OrthoDB" id="2148490at2759"/>
<evidence type="ECO:0000256" key="2">
    <source>
        <dbReference type="ARBA" id="ARBA00009877"/>
    </source>
</evidence>
<comment type="subcellular location">
    <subcellularLocation>
        <location evidence="9">Membrane</location>
        <topology evidence="9">Multi-pass membrane protein</topology>
    </subcellularLocation>
    <subcellularLocation>
        <location evidence="1">Mitochondrion inner membrane</location>
        <topology evidence="1">Multi-pass membrane protein</topology>
    </subcellularLocation>
</comment>
<evidence type="ECO:0000256" key="4">
    <source>
        <dbReference type="ARBA" id="ARBA00022792"/>
    </source>
</evidence>
<evidence type="ECO:0000256" key="8">
    <source>
        <dbReference type="ARBA" id="ARBA00023136"/>
    </source>
</evidence>
<dbReference type="PANTHER" id="PTHR12428">
    <property type="entry name" value="OXA1"/>
    <property type="match status" value="1"/>
</dbReference>
<protein>
    <recommendedName>
        <fullName evidence="12">Membrane insertase YidC/Oxa/ALB C-terminal domain-containing protein</fullName>
    </recommendedName>
</protein>
<feature type="transmembrane region" description="Helical" evidence="11">
    <location>
        <begin position="348"/>
        <end position="373"/>
    </location>
</feature>
<accession>A0A8K0KJC1</accession>
<organism evidence="13 14">
    <name type="scientific">Ladona fulva</name>
    <name type="common">Scarce chaser dragonfly</name>
    <name type="synonym">Libellula fulva</name>
    <dbReference type="NCBI Taxonomy" id="123851"/>
    <lineage>
        <taxon>Eukaryota</taxon>
        <taxon>Metazoa</taxon>
        <taxon>Ecdysozoa</taxon>
        <taxon>Arthropoda</taxon>
        <taxon>Hexapoda</taxon>
        <taxon>Insecta</taxon>
        <taxon>Pterygota</taxon>
        <taxon>Palaeoptera</taxon>
        <taxon>Odonata</taxon>
        <taxon>Epiprocta</taxon>
        <taxon>Anisoptera</taxon>
        <taxon>Libelluloidea</taxon>
        <taxon>Libellulidae</taxon>
        <taxon>Ladona</taxon>
    </lineage>
</organism>
<dbReference type="InterPro" id="IPR001708">
    <property type="entry name" value="YidC/ALB3/OXA1/COX18"/>
</dbReference>
<evidence type="ECO:0000256" key="3">
    <source>
        <dbReference type="ARBA" id="ARBA00022692"/>
    </source>
</evidence>
<evidence type="ECO:0000313" key="14">
    <source>
        <dbReference type="Proteomes" id="UP000792457"/>
    </source>
</evidence>
<reference evidence="13" key="2">
    <citation type="submission" date="2017-10" db="EMBL/GenBank/DDBJ databases">
        <title>Ladona fulva Genome sequencing and assembly.</title>
        <authorList>
            <person name="Murali S."/>
            <person name="Richards S."/>
            <person name="Bandaranaike D."/>
            <person name="Bellair M."/>
            <person name="Blankenburg K."/>
            <person name="Chao H."/>
            <person name="Dinh H."/>
            <person name="Doddapaneni H."/>
            <person name="Dugan-Rocha S."/>
            <person name="Elkadiri S."/>
            <person name="Gnanaolivu R."/>
            <person name="Hernandez B."/>
            <person name="Skinner E."/>
            <person name="Javaid M."/>
            <person name="Lee S."/>
            <person name="Li M."/>
            <person name="Ming W."/>
            <person name="Munidasa M."/>
            <person name="Muniz J."/>
            <person name="Nguyen L."/>
            <person name="Hughes D."/>
            <person name="Osuji N."/>
            <person name="Pu L.-L."/>
            <person name="Puazo M."/>
            <person name="Qu C."/>
            <person name="Quiroz J."/>
            <person name="Raj R."/>
            <person name="Weissenberger G."/>
            <person name="Xin Y."/>
            <person name="Zou X."/>
            <person name="Han Y."/>
            <person name="Worley K."/>
            <person name="Muzny D."/>
            <person name="Gibbs R."/>
        </authorList>
    </citation>
    <scope>NUCLEOTIDE SEQUENCE</scope>
    <source>
        <strain evidence="13">Sampled in the wild</strain>
    </source>
</reference>
<feature type="domain" description="Membrane insertase YidC/Oxa/ALB C-terminal" evidence="12">
    <location>
        <begin position="192"/>
        <end position="386"/>
    </location>
</feature>
<evidence type="ECO:0000256" key="5">
    <source>
        <dbReference type="ARBA" id="ARBA00022946"/>
    </source>
</evidence>
<proteinExistence type="inferred from homology"/>
<dbReference type="AlphaFoldDB" id="A0A8K0KJC1"/>
<keyword evidence="7" id="KW-0496">Mitochondrion</keyword>
<sequence length="478" mass="53490">MASLITSYRCAKTFRSSSTSLFIIHLKNEKNVPVHKRCYHEYHKIKRTCWEIGYGSPFLQHRGHDQLTVRLSRFLSTSTDIKEKSSTNALNTETIANSPTSHSSPVLEGSQQQGHTLNISNAGSIGETAKTSDIPSEMIPEPPELPVTQIIDSVTEIAGEPTFASLGLGGNTPVGVIQSAMEFLHIGCSLPWWASIAIGTVVVRILIFPLVIIAQRNAAKMNNYLPQMQVLQMKMTEARQTGNQLDAARYAQEMVNFMKEKDLNPLKNMVVPLAQAPLFISFFLSLRKMAACPVESLKEGGLFWFTDLTVPDQYFILPIVTSATLWLTIEVGTDAAKLTSSNMHMMKYVLRAMPVIILPFTMNFPGAILCYWVCSNFISLGQVAILRIPTVRDYFKIEKLVTHSKDTLPMKQKGFVKGFKDSWQNMKITRELEERQRFDEVQFLKAGRGPIQKTFKNDPTKVSAASPPGPKPMKDKKT</sequence>
<gene>
    <name evidence="13" type="ORF">J437_LFUL014875</name>
</gene>
<reference evidence="13" key="1">
    <citation type="submission" date="2013-04" db="EMBL/GenBank/DDBJ databases">
        <authorList>
            <person name="Qu J."/>
            <person name="Murali S.C."/>
            <person name="Bandaranaike D."/>
            <person name="Bellair M."/>
            <person name="Blankenburg K."/>
            <person name="Chao H."/>
            <person name="Dinh H."/>
            <person name="Doddapaneni H."/>
            <person name="Downs B."/>
            <person name="Dugan-Rocha S."/>
            <person name="Elkadiri S."/>
            <person name="Gnanaolivu R.D."/>
            <person name="Hernandez B."/>
            <person name="Javaid M."/>
            <person name="Jayaseelan J.C."/>
            <person name="Lee S."/>
            <person name="Li M."/>
            <person name="Ming W."/>
            <person name="Munidasa M."/>
            <person name="Muniz J."/>
            <person name="Nguyen L."/>
            <person name="Ongeri F."/>
            <person name="Osuji N."/>
            <person name="Pu L.-L."/>
            <person name="Puazo M."/>
            <person name="Qu C."/>
            <person name="Quiroz J."/>
            <person name="Raj R."/>
            <person name="Weissenberger G."/>
            <person name="Xin Y."/>
            <person name="Zou X."/>
            <person name="Han Y."/>
            <person name="Richards S."/>
            <person name="Worley K."/>
            <person name="Muzny D."/>
            <person name="Gibbs R."/>
        </authorList>
    </citation>
    <scope>NUCLEOTIDE SEQUENCE</scope>
    <source>
        <strain evidence="13">Sampled in the wild</strain>
    </source>
</reference>
<evidence type="ECO:0000256" key="11">
    <source>
        <dbReference type="SAM" id="Phobius"/>
    </source>
</evidence>
<dbReference type="EMBL" id="KZ308931">
    <property type="protein sequence ID" value="KAG8235617.1"/>
    <property type="molecule type" value="Genomic_DNA"/>
</dbReference>
<comment type="similarity">
    <text evidence="2 9">Belongs to the OXA1/ALB3/YidC family.</text>
</comment>
<dbReference type="GO" id="GO:0032977">
    <property type="term" value="F:membrane insertase activity"/>
    <property type="evidence" value="ECO:0007669"/>
    <property type="project" value="InterPro"/>
</dbReference>
<dbReference type="Pfam" id="PF02096">
    <property type="entry name" value="60KD_IMP"/>
    <property type="match status" value="1"/>
</dbReference>
<dbReference type="GO" id="GO:0032979">
    <property type="term" value="P:protein insertion into mitochondrial inner membrane from matrix"/>
    <property type="evidence" value="ECO:0007669"/>
    <property type="project" value="TreeGrafter"/>
</dbReference>
<keyword evidence="14" id="KW-1185">Reference proteome</keyword>
<comment type="caution">
    <text evidence="13">The sequence shown here is derived from an EMBL/GenBank/DDBJ whole genome shotgun (WGS) entry which is preliminary data.</text>
</comment>
<evidence type="ECO:0000256" key="1">
    <source>
        <dbReference type="ARBA" id="ARBA00004448"/>
    </source>
</evidence>
<feature type="compositionally biased region" description="Polar residues" evidence="10">
    <location>
        <begin position="89"/>
        <end position="134"/>
    </location>
</feature>